<organism evidence="8 9">
    <name type="scientific">Papaver atlanticum</name>
    <dbReference type="NCBI Taxonomy" id="357466"/>
    <lineage>
        <taxon>Eukaryota</taxon>
        <taxon>Viridiplantae</taxon>
        <taxon>Streptophyta</taxon>
        <taxon>Embryophyta</taxon>
        <taxon>Tracheophyta</taxon>
        <taxon>Spermatophyta</taxon>
        <taxon>Magnoliopsida</taxon>
        <taxon>Ranunculales</taxon>
        <taxon>Papaveraceae</taxon>
        <taxon>Papaveroideae</taxon>
        <taxon>Papaver</taxon>
    </lineage>
</organism>
<feature type="chain" id="PRO_5041915658" description="Pectinesterase inhibitor domain-containing protein" evidence="6">
    <location>
        <begin position="19"/>
        <end position="297"/>
    </location>
</feature>
<evidence type="ECO:0000259" key="7">
    <source>
        <dbReference type="SMART" id="SM00856"/>
    </source>
</evidence>
<dbReference type="SMART" id="SM00856">
    <property type="entry name" value="PMEI"/>
    <property type="match status" value="1"/>
</dbReference>
<evidence type="ECO:0000256" key="2">
    <source>
        <dbReference type="ARBA" id="ARBA00006027"/>
    </source>
</evidence>
<dbReference type="SUPFAM" id="SSF51126">
    <property type="entry name" value="Pectin lyase-like"/>
    <property type="match status" value="1"/>
</dbReference>
<dbReference type="GO" id="GO:0004857">
    <property type="term" value="F:enzyme inhibitor activity"/>
    <property type="evidence" value="ECO:0007669"/>
    <property type="project" value="InterPro"/>
</dbReference>
<keyword evidence="6" id="KW-0732">Signal</keyword>
<evidence type="ECO:0000256" key="3">
    <source>
        <dbReference type="ARBA" id="ARBA00007786"/>
    </source>
</evidence>
<evidence type="ECO:0000256" key="4">
    <source>
        <dbReference type="ARBA" id="ARBA00022801"/>
    </source>
</evidence>
<dbReference type="GO" id="GO:0030599">
    <property type="term" value="F:pectinesterase activity"/>
    <property type="evidence" value="ECO:0007669"/>
    <property type="project" value="InterPro"/>
</dbReference>
<dbReference type="InterPro" id="IPR035513">
    <property type="entry name" value="Invertase/methylesterase_inhib"/>
</dbReference>
<dbReference type="InterPro" id="IPR000070">
    <property type="entry name" value="Pectinesterase_cat"/>
</dbReference>
<dbReference type="Pfam" id="PF04043">
    <property type="entry name" value="PMEI"/>
    <property type="match status" value="1"/>
</dbReference>
<evidence type="ECO:0000256" key="5">
    <source>
        <dbReference type="ARBA" id="ARBA00023085"/>
    </source>
</evidence>
<sequence>MSCSWLSTLFFLLVVILANTNEASCKQEKGACEGTKHCFPNSLELERKHTVQTVHQMVTDAIQRVGSSAALMNNQVAANQTGLRSGGLSVALSDCVKLYEDSEIRLRRLSGQYGNNDDDRTWLSGAVTSHRTCLDGLQHYQKMNTSHKLVQSDPELVTSHQNLTSLFSRALALYSLRNAKKSGTMWRPKLGQNKGLLATWDASTAKADLVVAKDGSGNFKTINEAVAALRLQKRDQGQPPRVVIYVKSGVYSENVEVDRGMKNVMFVGDGIDKTIVTGNKNVIDGATTISSATFGNY</sequence>
<gene>
    <name evidence="8" type="ORF">MKW98_010993</name>
</gene>
<protein>
    <recommendedName>
        <fullName evidence="7">Pectinesterase inhibitor domain-containing protein</fullName>
    </recommendedName>
</protein>
<keyword evidence="9" id="KW-1185">Reference proteome</keyword>
<evidence type="ECO:0000313" key="8">
    <source>
        <dbReference type="EMBL" id="KAI3962442.1"/>
    </source>
</evidence>
<dbReference type="Gene3D" id="1.20.140.40">
    <property type="entry name" value="Invertase/pectin methylesterase inhibitor family protein"/>
    <property type="match status" value="1"/>
</dbReference>
<dbReference type="Pfam" id="PF01095">
    <property type="entry name" value="Pectinesterase"/>
    <property type="match status" value="1"/>
</dbReference>
<comment type="pathway">
    <text evidence="1">Glycan metabolism; pectin degradation; 2-dehydro-3-deoxy-D-gluconate from pectin: step 1/5.</text>
</comment>
<dbReference type="GO" id="GO:0042545">
    <property type="term" value="P:cell wall modification"/>
    <property type="evidence" value="ECO:0007669"/>
    <property type="project" value="InterPro"/>
</dbReference>
<feature type="domain" description="Pectinesterase inhibitor" evidence="7">
    <location>
        <begin position="53"/>
        <end position="173"/>
    </location>
</feature>
<dbReference type="InterPro" id="IPR012334">
    <property type="entry name" value="Pectin_lyas_fold"/>
</dbReference>
<dbReference type="InterPro" id="IPR011050">
    <property type="entry name" value="Pectin_lyase_fold/virulence"/>
</dbReference>
<name>A0AAD4XZJ1_9MAGN</name>
<proteinExistence type="inferred from homology"/>
<dbReference type="PANTHER" id="PTHR31707">
    <property type="entry name" value="PECTINESTERASE"/>
    <property type="match status" value="1"/>
</dbReference>
<evidence type="ECO:0000256" key="1">
    <source>
        <dbReference type="ARBA" id="ARBA00005184"/>
    </source>
</evidence>
<dbReference type="Proteomes" id="UP001202328">
    <property type="component" value="Unassembled WGS sequence"/>
</dbReference>
<reference evidence="8" key="1">
    <citation type="submission" date="2022-04" db="EMBL/GenBank/DDBJ databases">
        <title>A functionally conserved STORR gene fusion in Papaver species that diverged 16.8 million years ago.</title>
        <authorList>
            <person name="Catania T."/>
        </authorList>
    </citation>
    <scope>NUCLEOTIDE SEQUENCE</scope>
    <source>
        <strain evidence="8">S-188037</strain>
    </source>
</reference>
<feature type="signal peptide" evidence="6">
    <location>
        <begin position="1"/>
        <end position="18"/>
    </location>
</feature>
<keyword evidence="4" id="KW-0378">Hydrolase</keyword>
<evidence type="ECO:0000256" key="6">
    <source>
        <dbReference type="SAM" id="SignalP"/>
    </source>
</evidence>
<comment type="caution">
    <text evidence="8">The sequence shown here is derived from an EMBL/GenBank/DDBJ whole genome shotgun (WGS) entry which is preliminary data.</text>
</comment>
<comment type="similarity">
    <text evidence="3">In the C-terminal section; belongs to the pectinesterase family.</text>
</comment>
<keyword evidence="5" id="KW-0063">Aspartyl esterase</keyword>
<evidence type="ECO:0000313" key="9">
    <source>
        <dbReference type="Proteomes" id="UP001202328"/>
    </source>
</evidence>
<dbReference type="EMBL" id="JAJJMB010000395">
    <property type="protein sequence ID" value="KAI3962442.1"/>
    <property type="molecule type" value="Genomic_DNA"/>
</dbReference>
<dbReference type="Gene3D" id="2.160.20.10">
    <property type="entry name" value="Single-stranded right-handed beta-helix, Pectin lyase-like"/>
    <property type="match status" value="1"/>
</dbReference>
<dbReference type="InterPro" id="IPR006501">
    <property type="entry name" value="Pectinesterase_inhib_dom"/>
</dbReference>
<dbReference type="SUPFAM" id="SSF101148">
    <property type="entry name" value="Plant invertase/pectin methylesterase inhibitor"/>
    <property type="match status" value="1"/>
</dbReference>
<comment type="similarity">
    <text evidence="2">In the N-terminal section; belongs to the PMEI family.</text>
</comment>
<dbReference type="AlphaFoldDB" id="A0AAD4XZJ1"/>
<accession>A0AAD4XZJ1</accession>